<keyword evidence="4" id="KW-1185">Reference proteome</keyword>
<accession>A0A1X2IX57</accession>
<gene>
    <name evidence="3" type="ORF">BCR42DRAFT_405188</name>
</gene>
<evidence type="ECO:0000256" key="1">
    <source>
        <dbReference type="SAM" id="MobiDB-lite"/>
    </source>
</evidence>
<dbReference type="Gene3D" id="1.20.900.10">
    <property type="entry name" value="Dbl homology (DH) domain"/>
    <property type="match status" value="1"/>
</dbReference>
<feature type="domain" description="DH" evidence="2">
    <location>
        <begin position="155"/>
        <end position="354"/>
    </location>
</feature>
<evidence type="ECO:0000313" key="3">
    <source>
        <dbReference type="EMBL" id="ORZ23638.1"/>
    </source>
</evidence>
<dbReference type="InterPro" id="IPR051092">
    <property type="entry name" value="FYVE_RhoGEF_PH"/>
</dbReference>
<evidence type="ECO:0000313" key="4">
    <source>
        <dbReference type="Proteomes" id="UP000193560"/>
    </source>
</evidence>
<dbReference type="GO" id="GO:0005737">
    <property type="term" value="C:cytoplasm"/>
    <property type="evidence" value="ECO:0007669"/>
    <property type="project" value="TreeGrafter"/>
</dbReference>
<dbReference type="Pfam" id="PF00621">
    <property type="entry name" value="RhoGEF"/>
    <property type="match status" value="1"/>
</dbReference>
<reference evidence="3 4" key="1">
    <citation type="submission" date="2016-07" db="EMBL/GenBank/DDBJ databases">
        <title>Pervasive Adenine N6-methylation of Active Genes in Fungi.</title>
        <authorList>
            <consortium name="DOE Joint Genome Institute"/>
            <person name="Mondo S.J."/>
            <person name="Dannebaum R.O."/>
            <person name="Kuo R.C."/>
            <person name="Labutti K."/>
            <person name="Haridas S."/>
            <person name="Kuo A."/>
            <person name="Salamov A."/>
            <person name="Ahrendt S.R."/>
            <person name="Lipzen A."/>
            <person name="Sullivan W."/>
            <person name="Andreopoulos W.B."/>
            <person name="Clum A."/>
            <person name="Lindquist E."/>
            <person name="Daum C."/>
            <person name="Ramamoorthy G.K."/>
            <person name="Gryganskyi A."/>
            <person name="Culley D."/>
            <person name="Magnuson J.K."/>
            <person name="James T.Y."/>
            <person name="O'Malley M.A."/>
            <person name="Stajich J.E."/>
            <person name="Spatafora J.W."/>
            <person name="Visel A."/>
            <person name="Grigoriev I.V."/>
        </authorList>
    </citation>
    <scope>NUCLEOTIDE SEQUENCE [LARGE SCALE GENOMIC DNA]</scope>
    <source>
        <strain evidence="3 4">NRRL 1336</strain>
    </source>
</reference>
<dbReference type="InterPro" id="IPR001331">
    <property type="entry name" value="GDS_CDC24_CS"/>
</dbReference>
<dbReference type="GO" id="GO:0035556">
    <property type="term" value="P:intracellular signal transduction"/>
    <property type="evidence" value="ECO:0007669"/>
    <property type="project" value="InterPro"/>
</dbReference>
<dbReference type="STRING" id="90262.A0A1X2IX57"/>
<name>A0A1X2IX57_9FUNG</name>
<dbReference type="GO" id="GO:0005085">
    <property type="term" value="F:guanyl-nucleotide exchange factor activity"/>
    <property type="evidence" value="ECO:0007669"/>
    <property type="project" value="InterPro"/>
</dbReference>
<dbReference type="PROSITE" id="PS50010">
    <property type="entry name" value="DH_2"/>
    <property type="match status" value="1"/>
</dbReference>
<dbReference type="PROSITE" id="PS00741">
    <property type="entry name" value="DH_1"/>
    <property type="match status" value="1"/>
</dbReference>
<dbReference type="Proteomes" id="UP000193560">
    <property type="component" value="Unassembled WGS sequence"/>
</dbReference>
<protein>
    <submittedName>
        <fullName evidence="3">Dbl homology domain-containing protein</fullName>
    </submittedName>
</protein>
<dbReference type="SMART" id="SM00325">
    <property type="entry name" value="RhoGEF"/>
    <property type="match status" value="1"/>
</dbReference>
<dbReference type="EMBL" id="MCGE01000003">
    <property type="protein sequence ID" value="ORZ23638.1"/>
    <property type="molecule type" value="Genomic_DNA"/>
</dbReference>
<evidence type="ECO:0000259" key="2">
    <source>
        <dbReference type="PROSITE" id="PS50010"/>
    </source>
</evidence>
<dbReference type="SUPFAM" id="SSF48065">
    <property type="entry name" value="DBL homology domain (DH-domain)"/>
    <property type="match status" value="1"/>
</dbReference>
<feature type="compositionally biased region" description="Low complexity" evidence="1">
    <location>
        <begin position="24"/>
        <end position="57"/>
    </location>
</feature>
<dbReference type="PANTHER" id="PTHR12673:SF159">
    <property type="entry name" value="LD03170P"/>
    <property type="match status" value="1"/>
</dbReference>
<feature type="region of interest" description="Disordered" evidence="1">
    <location>
        <begin position="1"/>
        <end position="70"/>
    </location>
</feature>
<comment type="caution">
    <text evidence="3">The sequence shown here is derived from an EMBL/GenBank/DDBJ whole genome shotgun (WGS) entry which is preliminary data.</text>
</comment>
<dbReference type="InterPro" id="IPR035899">
    <property type="entry name" value="DBL_dom_sf"/>
</dbReference>
<organism evidence="3 4">
    <name type="scientific">Absidia repens</name>
    <dbReference type="NCBI Taxonomy" id="90262"/>
    <lineage>
        <taxon>Eukaryota</taxon>
        <taxon>Fungi</taxon>
        <taxon>Fungi incertae sedis</taxon>
        <taxon>Mucoromycota</taxon>
        <taxon>Mucoromycotina</taxon>
        <taxon>Mucoromycetes</taxon>
        <taxon>Mucorales</taxon>
        <taxon>Cunninghamellaceae</taxon>
        <taxon>Absidia</taxon>
    </lineage>
</organism>
<dbReference type="OrthoDB" id="660555at2759"/>
<sequence length="365" mass="41515">MGQKYQSEPSSPTSYHHHSPMNGSGSTSLPSSTCSLQLSTNHNNDGNSVVYGNSSSPNGGGGNSGKTGRKRLTSFESPLLLPSRARSVLGMKDHQQKEEKAMMAWRTTVTQLDQEEKNQQNNSLSAHRQQQVQWNIPPRMTKKLDAKTELKWLAYRKFIINEIYSTEKSYHELLLLVKKRYMIPMLAASRVKDPLVKFNDIPILFNHLSTLIELSEKILAGFTLERQEEAHHPSTTTVHLASAASSIGYQWLQLHGDWAVFLKYAVHYEVNTKTIKRACNNALLLKIEQESLTRKETNRMGMADYLIAPIQRVPRYCLLLKDLLRHTPTTDADYHYLVKVVNSMIGLARAMNDTQKMHRRKTINI</sequence>
<proteinExistence type="predicted"/>
<dbReference type="PANTHER" id="PTHR12673">
    <property type="entry name" value="FACIOGENITAL DYSPLASIA PROTEIN"/>
    <property type="match status" value="1"/>
</dbReference>
<dbReference type="InterPro" id="IPR000219">
    <property type="entry name" value="DH_dom"/>
</dbReference>
<dbReference type="AlphaFoldDB" id="A0A1X2IX57"/>